<dbReference type="GO" id="GO:0003677">
    <property type="term" value="F:DNA binding"/>
    <property type="evidence" value="ECO:0007669"/>
    <property type="project" value="InterPro"/>
</dbReference>
<dbReference type="EMBL" id="BK015466">
    <property type="protein sequence ID" value="DAE08238.1"/>
    <property type="molecule type" value="Genomic_DNA"/>
</dbReference>
<dbReference type="InterPro" id="IPR010982">
    <property type="entry name" value="Lambda_DNA-bd_dom_sf"/>
</dbReference>
<protein>
    <submittedName>
        <fullName evidence="1">Structural protein</fullName>
    </submittedName>
</protein>
<evidence type="ECO:0000313" key="1">
    <source>
        <dbReference type="EMBL" id="DAE08238.1"/>
    </source>
</evidence>
<accession>A0A8S5PME0</accession>
<reference evidence="1" key="1">
    <citation type="journal article" date="2021" name="Proc. Natl. Acad. Sci. U.S.A.">
        <title>A Catalog of Tens of Thousands of Viruses from Human Metagenomes Reveals Hidden Associations with Chronic Diseases.</title>
        <authorList>
            <person name="Tisza M.J."/>
            <person name="Buck C.B."/>
        </authorList>
    </citation>
    <scope>NUCLEOTIDE SEQUENCE</scope>
    <source>
        <strain evidence="1">CtrgQ8</strain>
    </source>
</reference>
<sequence length="135" mass="14878">MIENALTERFKELISAKSASVLDFSRLIGVAQTTLNSQLSSTKGVSSNVILLTLDTFPDVSAEWLLRGKGEMLIASSPNEKKEEEALAESLFRNVLVEFMSMVNKRLKSIDNNTQSSVDKLEGITDLLAELRKTA</sequence>
<name>A0A8S5PME0_9CAUD</name>
<dbReference type="Gene3D" id="1.10.260.40">
    <property type="entry name" value="lambda repressor-like DNA-binding domains"/>
    <property type="match status" value="1"/>
</dbReference>
<organism evidence="1">
    <name type="scientific">Siphoviridae sp. ctrgQ8</name>
    <dbReference type="NCBI Taxonomy" id="2825689"/>
    <lineage>
        <taxon>Viruses</taxon>
        <taxon>Duplodnaviria</taxon>
        <taxon>Heunggongvirae</taxon>
        <taxon>Uroviricota</taxon>
        <taxon>Caudoviricetes</taxon>
    </lineage>
</organism>
<proteinExistence type="predicted"/>